<sequence>MADDAMDHDDDVERDEDSEDASASESESQSDESDSQEEFDMPTDEQLDALMTLESALEESKYRDRKKCAALIDACASARLKERLRTARERSAAEGALDVERWSAWIQDELSDRNSAKRERLMKCDKLFQRAIEDCGAWSAKLYLGWARVMMELEKSADERRVMFERAVTSAGLSCVDGQLIWQAYRAFEAAQEGSMAMKRVTVLYERQLKVPHVQIDATLADAKKWASENGVDAVETFEKAYAAGMKEMSIREPFEARVALGPEASRTSSVEILRAFRGYIDFEISSGDSDRVKHMYERALGHFSYVGELWVQYGAYCFSSARKSHVAPCDFLRRALRHCPSSLALWKFIIEVVPDDEILRFQVLYETHFKYPTDLAEILTVLIEMGRCGVVEVKRTFDRMIAAYSANNMATAAIGVLDHLTRRALLVRVRGENSSLTDGVLDFLDSIKEEEPFKSTVEFHILFAEYLSHLRQDNRALEVCDLALHRGIVEPMTMSKKTIEEKKRRRAGAAMLSSARLRCMSMAVTIPVERQRHHFFTGEVMMYGKAMHEYEMDLATERLEASNAAKVRKNGLGSRRERAAARREERSTAETAPRKRSRDVPEGVEKVDMDLKGMDHDSRVKALFPKRDACTAFVKNLSRDVTESQLVGFFNGHGGTVSARIVKDKTTGRSRGIAYVDFTEEAALNAAIMRSGEELEGRALDIAKSRPPGEGARGGRGGRGDGGRHGRGGRVPSTGPGRGRGGLGLMPRTVRAESGDAPKTNADFRAMFTKASE</sequence>
<dbReference type="GO" id="GO:0003723">
    <property type="term" value="F:RNA binding"/>
    <property type="evidence" value="ECO:0007669"/>
    <property type="project" value="UniProtKB-UniRule"/>
</dbReference>
<keyword evidence="6" id="KW-0694">RNA-binding</keyword>
<evidence type="ECO:0000313" key="10">
    <source>
        <dbReference type="Proteomes" id="UP000009170"/>
    </source>
</evidence>
<dbReference type="GO" id="GO:0006397">
    <property type="term" value="P:mRNA processing"/>
    <property type="evidence" value="ECO:0007669"/>
    <property type="project" value="UniProtKB-KW"/>
</dbReference>
<organism evidence="9 10">
    <name type="scientific">Ostreococcus tauri</name>
    <name type="common">Marine green alga</name>
    <dbReference type="NCBI Taxonomy" id="70448"/>
    <lineage>
        <taxon>Eukaryota</taxon>
        <taxon>Viridiplantae</taxon>
        <taxon>Chlorophyta</taxon>
        <taxon>Mamiellophyceae</taxon>
        <taxon>Mamiellales</taxon>
        <taxon>Bathycoccaceae</taxon>
        <taxon>Ostreococcus</taxon>
    </lineage>
</organism>
<dbReference type="SMART" id="SM00360">
    <property type="entry name" value="RRM"/>
    <property type="match status" value="1"/>
</dbReference>
<dbReference type="Pfam" id="PF00076">
    <property type="entry name" value="RRM_1"/>
    <property type="match status" value="1"/>
</dbReference>
<comment type="subcellular location">
    <subcellularLocation>
        <location evidence="1">Nucleus</location>
    </subcellularLocation>
</comment>
<evidence type="ECO:0000256" key="6">
    <source>
        <dbReference type="PROSITE-ProRule" id="PRU00176"/>
    </source>
</evidence>
<dbReference type="EMBL" id="CAID01000004">
    <property type="protein sequence ID" value="CEF97607.1"/>
    <property type="molecule type" value="Genomic_DNA"/>
</dbReference>
<dbReference type="FunCoup" id="A0A090M4K4">
    <property type="interactions" value="1805"/>
</dbReference>
<reference evidence="10" key="1">
    <citation type="journal article" date="2006" name="Proc. Natl. Acad. Sci. U.S.A.">
        <title>Genome analysis of the smallest free-living eukaryote Ostreococcus tauri unveils many unique features.</title>
        <authorList>
            <person name="Derelle E."/>
            <person name="Ferraz C."/>
            <person name="Rombauts S."/>
            <person name="Rouze P."/>
            <person name="Worden A.Z."/>
            <person name="Robbens S."/>
            <person name="Partensky F."/>
            <person name="Degroeve S."/>
            <person name="Echeynie S."/>
            <person name="Cooke R."/>
            <person name="Saeys Y."/>
            <person name="Wuyts J."/>
            <person name="Jabbari K."/>
            <person name="Bowler C."/>
            <person name="Panaud O."/>
            <person name="Piegu B."/>
            <person name="Ball S.G."/>
            <person name="Ral J.-P."/>
            <person name="Bouget F.-Y."/>
            <person name="Piganeau G."/>
            <person name="De Baets B."/>
            <person name="Picard A."/>
            <person name="Delseny M."/>
            <person name="Demaille J."/>
            <person name="Van de Peer Y."/>
            <person name="Moreau H."/>
        </authorList>
    </citation>
    <scope>NUCLEOTIDE SEQUENCE [LARGE SCALE GENOMIC DNA]</scope>
    <source>
        <strain evidence="10">OTTH 0595 / CCAP 157/2 / RCC745</strain>
    </source>
</reference>
<reference evidence="9 10" key="2">
    <citation type="journal article" date="2014" name="BMC Genomics">
        <title>An improved genome of the model marine alga Ostreococcus tauri unfolds by assessing Illumina de novo assemblies.</title>
        <authorList>
            <person name="Blanc-Mathieu R."/>
            <person name="Verhelst B."/>
            <person name="Derelle E."/>
            <person name="Rombauts S."/>
            <person name="Bouget F.Y."/>
            <person name="Carre I."/>
            <person name="Chateau A."/>
            <person name="Eyre-Walker A."/>
            <person name="Grimsley N."/>
            <person name="Moreau H."/>
            <person name="Piegu B."/>
            <person name="Rivals E."/>
            <person name="Schackwitz W."/>
            <person name="Van de Peer Y."/>
            <person name="Piganeau G."/>
        </authorList>
    </citation>
    <scope>NUCLEOTIDE SEQUENCE [LARGE SCALE GENOMIC DNA]</scope>
    <source>
        <strain evidence="10">OTTH 0595 / CCAP 157/2 / RCC745</strain>
    </source>
</reference>
<keyword evidence="10" id="KW-1185">Reference proteome</keyword>
<protein>
    <submittedName>
        <fullName evidence="9">Nucleotide-binding, alpha-beta plait</fullName>
    </submittedName>
</protein>
<dbReference type="InterPro" id="IPR003107">
    <property type="entry name" value="HAT"/>
</dbReference>
<dbReference type="InterPro" id="IPR012677">
    <property type="entry name" value="Nucleotide-bd_a/b_plait_sf"/>
</dbReference>
<feature type="region of interest" description="Disordered" evidence="7">
    <location>
        <begin position="702"/>
        <end position="764"/>
    </location>
</feature>
<dbReference type="Gene3D" id="1.25.40.10">
    <property type="entry name" value="Tetratricopeptide repeat domain"/>
    <property type="match status" value="2"/>
</dbReference>
<dbReference type="PROSITE" id="PS50102">
    <property type="entry name" value="RRM"/>
    <property type="match status" value="1"/>
</dbReference>
<dbReference type="Proteomes" id="UP000009170">
    <property type="component" value="Unassembled WGS sequence"/>
</dbReference>
<comment type="caution">
    <text evidence="9">The sequence shown here is derived from an EMBL/GenBank/DDBJ whole genome shotgun (WGS) entry which is preliminary data.</text>
</comment>
<dbReference type="AlphaFoldDB" id="A0A090M4K4"/>
<dbReference type="GeneID" id="9833927"/>
<evidence type="ECO:0000313" key="9">
    <source>
        <dbReference type="EMBL" id="CEF97607.1"/>
    </source>
</evidence>
<feature type="compositionally biased region" description="Basic and acidic residues" evidence="7">
    <location>
        <begin position="575"/>
        <end position="589"/>
    </location>
</feature>
<evidence type="ECO:0000256" key="3">
    <source>
        <dbReference type="ARBA" id="ARBA00022737"/>
    </source>
</evidence>
<dbReference type="RefSeq" id="XP_022838783.1">
    <property type="nucleotide sequence ID" value="XM_022984522.1"/>
</dbReference>
<evidence type="ECO:0000256" key="5">
    <source>
        <dbReference type="ARBA" id="ARBA00023242"/>
    </source>
</evidence>
<dbReference type="Gene3D" id="3.30.70.330">
    <property type="match status" value="1"/>
</dbReference>
<dbReference type="Pfam" id="PF05843">
    <property type="entry name" value="Suf"/>
    <property type="match status" value="1"/>
</dbReference>
<evidence type="ECO:0000256" key="1">
    <source>
        <dbReference type="ARBA" id="ARBA00004123"/>
    </source>
</evidence>
<dbReference type="InterPro" id="IPR011990">
    <property type="entry name" value="TPR-like_helical_dom_sf"/>
</dbReference>
<gene>
    <name evidence="9" type="ORF">OT_ostta04g02900</name>
</gene>
<dbReference type="PANTHER" id="PTHR17204:SF25">
    <property type="entry name" value="RRM DOMAIN-CONTAINING PROTEIN"/>
    <property type="match status" value="1"/>
</dbReference>
<dbReference type="SMART" id="SM00386">
    <property type="entry name" value="HAT"/>
    <property type="match status" value="3"/>
</dbReference>
<evidence type="ECO:0000256" key="4">
    <source>
        <dbReference type="ARBA" id="ARBA00023187"/>
    </source>
</evidence>
<dbReference type="OrthoDB" id="360390at2759"/>
<dbReference type="SUPFAM" id="SSF48452">
    <property type="entry name" value="TPR-like"/>
    <property type="match status" value="1"/>
</dbReference>
<evidence type="ECO:0000256" key="7">
    <source>
        <dbReference type="SAM" id="MobiDB-lite"/>
    </source>
</evidence>
<keyword evidence="4" id="KW-0508">mRNA splicing</keyword>
<feature type="region of interest" description="Disordered" evidence="7">
    <location>
        <begin position="1"/>
        <end position="46"/>
    </location>
</feature>
<proteinExistence type="predicted"/>
<dbReference type="InterPro" id="IPR035979">
    <property type="entry name" value="RBD_domain_sf"/>
</dbReference>
<name>A0A090M4K4_OSTTA</name>
<dbReference type="GO" id="GO:0008380">
    <property type="term" value="P:RNA splicing"/>
    <property type="evidence" value="ECO:0007669"/>
    <property type="project" value="UniProtKB-KW"/>
</dbReference>
<feature type="region of interest" description="Disordered" evidence="7">
    <location>
        <begin position="567"/>
        <end position="604"/>
    </location>
</feature>
<dbReference type="KEGG" id="ota:OT_ostta04g02900"/>
<keyword evidence="2" id="KW-0507">mRNA processing</keyword>
<dbReference type="InterPro" id="IPR000504">
    <property type="entry name" value="RRM_dom"/>
</dbReference>
<dbReference type="PANTHER" id="PTHR17204">
    <property type="entry name" value="PRE-MRNA PROCESSING PROTEIN PRP39-RELATED"/>
    <property type="match status" value="1"/>
</dbReference>
<accession>A0A090M4K4</accession>
<keyword evidence="3" id="KW-0677">Repeat</keyword>
<dbReference type="GO" id="GO:0005634">
    <property type="term" value="C:nucleus"/>
    <property type="evidence" value="ECO:0007669"/>
    <property type="project" value="UniProtKB-SubCell"/>
</dbReference>
<keyword evidence="5" id="KW-0539">Nucleus</keyword>
<dbReference type="InterPro" id="IPR008847">
    <property type="entry name" value="Suf"/>
</dbReference>
<evidence type="ECO:0000256" key="2">
    <source>
        <dbReference type="ARBA" id="ARBA00022664"/>
    </source>
</evidence>
<dbReference type="STRING" id="70448.A0A090M4K4"/>
<dbReference type="SUPFAM" id="SSF54928">
    <property type="entry name" value="RNA-binding domain, RBD"/>
    <property type="match status" value="1"/>
</dbReference>
<dbReference type="InParanoid" id="A0A090M4K4"/>
<evidence type="ECO:0000259" key="8">
    <source>
        <dbReference type="PROSITE" id="PS50102"/>
    </source>
</evidence>
<feature type="domain" description="RRM" evidence="8">
    <location>
        <begin position="631"/>
        <end position="708"/>
    </location>
</feature>